<dbReference type="InterPro" id="IPR032816">
    <property type="entry name" value="VTT_dom"/>
</dbReference>
<dbReference type="Proteomes" id="UP001597375">
    <property type="component" value="Unassembled WGS sequence"/>
</dbReference>
<dbReference type="PANTHER" id="PTHR42709">
    <property type="entry name" value="ALKALINE PHOSPHATASE LIKE PROTEIN"/>
    <property type="match status" value="1"/>
</dbReference>
<keyword evidence="1" id="KW-0812">Transmembrane</keyword>
<sequence length="201" mass="21379">MLGLTVFFLGGWLLFGDTFEQTWSMEVLSEKFEASRSWAWLAGIGLLVADLLLPVPGTIVMSALGAVYGVFVGGIVATAGSVLAGIVGYGVGRFFDEGFARKWLGSKDFETGGSLFKRSGAWVVAASRAVPILPEVITCMAGLLRMPFGKFVIALVCGSMPMGFLFAWIGALGKENPEWGFGFSLVVPAILWLGVSVIRKG</sequence>
<evidence type="ECO:0000313" key="3">
    <source>
        <dbReference type="EMBL" id="MFD2257667.1"/>
    </source>
</evidence>
<evidence type="ECO:0000313" key="4">
    <source>
        <dbReference type="Proteomes" id="UP001597375"/>
    </source>
</evidence>
<feature type="transmembrane region" description="Helical" evidence="1">
    <location>
        <begin position="40"/>
        <end position="60"/>
    </location>
</feature>
<keyword evidence="4" id="KW-1185">Reference proteome</keyword>
<feature type="transmembrane region" description="Helical" evidence="1">
    <location>
        <begin position="67"/>
        <end position="91"/>
    </location>
</feature>
<organism evidence="3 4">
    <name type="scientific">Luteolibacter algae</name>
    <dbReference type="NCBI Taxonomy" id="454151"/>
    <lineage>
        <taxon>Bacteria</taxon>
        <taxon>Pseudomonadati</taxon>
        <taxon>Verrucomicrobiota</taxon>
        <taxon>Verrucomicrobiia</taxon>
        <taxon>Verrucomicrobiales</taxon>
        <taxon>Verrucomicrobiaceae</taxon>
        <taxon>Luteolibacter</taxon>
    </lineage>
</organism>
<keyword evidence="1" id="KW-0472">Membrane</keyword>
<feature type="transmembrane region" description="Helical" evidence="1">
    <location>
        <begin position="179"/>
        <end position="198"/>
    </location>
</feature>
<evidence type="ECO:0000259" key="2">
    <source>
        <dbReference type="Pfam" id="PF09335"/>
    </source>
</evidence>
<accession>A0ABW5D9R9</accession>
<protein>
    <submittedName>
        <fullName evidence="3">TVP38/TMEM64 family protein</fullName>
    </submittedName>
</protein>
<proteinExistence type="predicted"/>
<feature type="transmembrane region" description="Helical" evidence="1">
    <location>
        <begin position="121"/>
        <end position="144"/>
    </location>
</feature>
<name>A0ABW5D9R9_9BACT</name>
<comment type="caution">
    <text evidence="3">The sequence shown here is derived from an EMBL/GenBank/DDBJ whole genome shotgun (WGS) entry which is preliminary data.</text>
</comment>
<feature type="transmembrane region" description="Helical" evidence="1">
    <location>
        <begin position="151"/>
        <end position="173"/>
    </location>
</feature>
<dbReference type="PANTHER" id="PTHR42709:SF11">
    <property type="entry name" value="DEDA FAMILY PROTEIN"/>
    <property type="match status" value="1"/>
</dbReference>
<dbReference type="Pfam" id="PF09335">
    <property type="entry name" value="VTT_dom"/>
    <property type="match status" value="1"/>
</dbReference>
<dbReference type="InterPro" id="IPR051311">
    <property type="entry name" value="DedA_domain"/>
</dbReference>
<feature type="domain" description="VTT" evidence="2">
    <location>
        <begin position="55"/>
        <end position="171"/>
    </location>
</feature>
<gene>
    <name evidence="3" type="ORF">ACFSSA_13370</name>
</gene>
<dbReference type="RefSeq" id="WP_386821000.1">
    <property type="nucleotide sequence ID" value="NZ_JBHUIT010000031.1"/>
</dbReference>
<dbReference type="EMBL" id="JBHUIT010000031">
    <property type="protein sequence ID" value="MFD2257667.1"/>
    <property type="molecule type" value="Genomic_DNA"/>
</dbReference>
<reference evidence="4" key="1">
    <citation type="journal article" date="2019" name="Int. J. Syst. Evol. Microbiol.">
        <title>The Global Catalogue of Microorganisms (GCM) 10K type strain sequencing project: providing services to taxonomists for standard genome sequencing and annotation.</title>
        <authorList>
            <consortium name="The Broad Institute Genomics Platform"/>
            <consortium name="The Broad Institute Genome Sequencing Center for Infectious Disease"/>
            <person name="Wu L."/>
            <person name="Ma J."/>
        </authorList>
    </citation>
    <scope>NUCLEOTIDE SEQUENCE [LARGE SCALE GENOMIC DNA]</scope>
    <source>
        <strain evidence="4">CGMCC 4.7106</strain>
    </source>
</reference>
<evidence type="ECO:0000256" key="1">
    <source>
        <dbReference type="SAM" id="Phobius"/>
    </source>
</evidence>
<keyword evidence="1" id="KW-1133">Transmembrane helix</keyword>